<dbReference type="RefSeq" id="WP_211096203.1">
    <property type="nucleotide sequence ID" value="NZ_FXZK01000005.1"/>
</dbReference>
<accession>A0A238LID7</accession>
<keyword evidence="2" id="KW-1185">Reference proteome</keyword>
<protein>
    <recommendedName>
        <fullName evidence="3">Thiol-disulfide oxidoreductase DCC</fullName>
    </recommendedName>
</protein>
<dbReference type="EMBL" id="FXZK01000005">
    <property type="protein sequence ID" value="SMY08640.1"/>
    <property type="molecule type" value="Genomic_DNA"/>
</dbReference>
<reference evidence="1 2" key="1">
    <citation type="submission" date="2017-05" db="EMBL/GenBank/DDBJ databases">
        <authorList>
            <person name="Song R."/>
            <person name="Chenine A.L."/>
            <person name="Ruprecht R.M."/>
        </authorList>
    </citation>
    <scope>NUCLEOTIDE SEQUENCE [LARGE SCALE GENOMIC DNA]</scope>
    <source>
        <strain evidence="1 2">CECT 8899</strain>
    </source>
</reference>
<dbReference type="Pfam" id="PF04134">
    <property type="entry name" value="DCC1-like"/>
    <property type="match status" value="1"/>
</dbReference>
<evidence type="ECO:0000313" key="1">
    <source>
        <dbReference type="EMBL" id="SMY08640.1"/>
    </source>
</evidence>
<evidence type="ECO:0008006" key="3">
    <source>
        <dbReference type="Google" id="ProtNLM"/>
    </source>
</evidence>
<dbReference type="Proteomes" id="UP000201613">
    <property type="component" value="Unassembled WGS sequence"/>
</dbReference>
<sequence length="127" mass="14569">MTQDTRILYNANCPVCSFEIDHYAAWAKAQNLPLRFEDLNTCDAAPYGVTQDQAARRLYVLHKGEVYGGVDGFIVLWQQMPRTRWLARVVGLPGIRQAASAGYDHIVAPLIYRWHLRRQARQRASRP</sequence>
<dbReference type="InterPro" id="IPR007263">
    <property type="entry name" value="DCC1-like"/>
</dbReference>
<dbReference type="GO" id="GO:0015035">
    <property type="term" value="F:protein-disulfide reductase activity"/>
    <property type="evidence" value="ECO:0007669"/>
    <property type="project" value="InterPro"/>
</dbReference>
<proteinExistence type="predicted"/>
<evidence type="ECO:0000313" key="2">
    <source>
        <dbReference type="Proteomes" id="UP000201613"/>
    </source>
</evidence>
<organism evidence="1 2">
    <name type="scientific">Flavimaricola marinus</name>
    <dbReference type="NCBI Taxonomy" id="1819565"/>
    <lineage>
        <taxon>Bacteria</taxon>
        <taxon>Pseudomonadati</taxon>
        <taxon>Pseudomonadota</taxon>
        <taxon>Alphaproteobacteria</taxon>
        <taxon>Rhodobacterales</taxon>
        <taxon>Paracoccaceae</taxon>
        <taxon>Flavimaricola</taxon>
    </lineage>
</organism>
<name>A0A238LID7_9RHOB</name>
<dbReference type="AlphaFoldDB" id="A0A238LID7"/>
<gene>
    <name evidence="1" type="ORF">LOM8899_02795</name>
</gene>